<proteinExistence type="predicted"/>
<evidence type="ECO:0000313" key="17">
    <source>
        <dbReference type="EMBL" id="SCY39298.1"/>
    </source>
</evidence>
<sequence length="505" mass="56925">MRFRTKLIITSVVIVIFPLFLVFGLFLVGGRYIAQKQISQERSGSVDYNMVSNPIEAFARGTDELIKGIEAERLIHPFILEDPDVLRSIDEEVASLYSYIIVKRGDVSFYVAAENAEDAESIISELNYEGGGNSIFVLPESRLFVRQYNFIFSTGEPGSLYIISGIKAEFPKSLIIYMAVSIVLVLLLTSILLTTWLGRSFIKPIDELNIAMQHIKDGNFDYILPTDIKEKGEIGAIYRNYEDMRLRLKESAEEKIERERQNRELISNISHDLKTPITAIKGYSQGLMEGVAANPDMQRKYIKIIYNKANDMNNLINELTLYSSIDNNRIPYNFVKLGVAEYFGDCIEEIGADLESKSIKLNYSNLTGPDTQIVADPEQLKRVVNNIVSNSVKYLDRDDGTGQIDIRILDEVDSIRVELEDNGKGIAQKDIPNIFDRFYRTDASRNSKQGGSGIGLSIVKKIIEDHGGYIWATSHEGEGTCMHFVLRKYIEFAGGSETVTVDHNI</sequence>
<dbReference type="FunFam" id="3.30.565.10:FF:000006">
    <property type="entry name" value="Sensor histidine kinase WalK"/>
    <property type="match status" value="1"/>
</dbReference>
<dbReference type="OrthoDB" id="335833at2"/>
<dbReference type="InterPro" id="IPR003660">
    <property type="entry name" value="HAMP_dom"/>
</dbReference>
<evidence type="ECO:0000256" key="12">
    <source>
        <dbReference type="ARBA" id="ARBA00023012"/>
    </source>
</evidence>
<dbReference type="InterPro" id="IPR050398">
    <property type="entry name" value="HssS/ArlS-like"/>
</dbReference>
<evidence type="ECO:0000256" key="1">
    <source>
        <dbReference type="ARBA" id="ARBA00000085"/>
    </source>
</evidence>
<protein>
    <recommendedName>
        <fullName evidence="3">histidine kinase</fullName>
        <ecNumber evidence="3">2.7.13.3</ecNumber>
    </recommendedName>
</protein>
<dbReference type="InterPro" id="IPR003594">
    <property type="entry name" value="HATPase_dom"/>
</dbReference>
<dbReference type="InterPro" id="IPR003661">
    <property type="entry name" value="HisK_dim/P_dom"/>
</dbReference>
<dbReference type="SMART" id="SM00304">
    <property type="entry name" value="HAMP"/>
    <property type="match status" value="1"/>
</dbReference>
<dbReference type="EC" id="2.7.13.3" evidence="3"/>
<dbReference type="SUPFAM" id="SSF158472">
    <property type="entry name" value="HAMP domain-like"/>
    <property type="match status" value="1"/>
</dbReference>
<dbReference type="Proteomes" id="UP000183047">
    <property type="component" value="Unassembled WGS sequence"/>
</dbReference>
<keyword evidence="9" id="KW-0418">Kinase</keyword>
<keyword evidence="8" id="KW-0547">Nucleotide-binding</keyword>
<evidence type="ECO:0000256" key="14">
    <source>
        <dbReference type="SAM" id="Phobius"/>
    </source>
</evidence>
<dbReference type="PROSITE" id="PS50885">
    <property type="entry name" value="HAMP"/>
    <property type="match status" value="1"/>
</dbReference>
<accession>A0A1G5FL32</accession>
<feature type="transmembrane region" description="Helical" evidence="14">
    <location>
        <begin position="6"/>
        <end position="28"/>
    </location>
</feature>
<dbReference type="InterPro" id="IPR036097">
    <property type="entry name" value="HisK_dim/P_sf"/>
</dbReference>
<keyword evidence="11 14" id="KW-1133">Transmembrane helix</keyword>
<dbReference type="GO" id="GO:0000155">
    <property type="term" value="F:phosphorelay sensor kinase activity"/>
    <property type="evidence" value="ECO:0007669"/>
    <property type="project" value="InterPro"/>
</dbReference>
<organism evidence="17 18">
    <name type="scientific">Butyrivibrio hungatei</name>
    <dbReference type="NCBI Taxonomy" id="185008"/>
    <lineage>
        <taxon>Bacteria</taxon>
        <taxon>Bacillati</taxon>
        <taxon>Bacillota</taxon>
        <taxon>Clostridia</taxon>
        <taxon>Lachnospirales</taxon>
        <taxon>Lachnospiraceae</taxon>
        <taxon>Butyrivibrio</taxon>
    </lineage>
</organism>
<keyword evidence="13 14" id="KW-0472">Membrane</keyword>
<dbReference type="GO" id="GO:0005886">
    <property type="term" value="C:plasma membrane"/>
    <property type="evidence" value="ECO:0007669"/>
    <property type="project" value="UniProtKB-SubCell"/>
</dbReference>
<dbReference type="SUPFAM" id="SSF47384">
    <property type="entry name" value="Homodimeric domain of signal transducing histidine kinase"/>
    <property type="match status" value="1"/>
</dbReference>
<evidence type="ECO:0000256" key="7">
    <source>
        <dbReference type="ARBA" id="ARBA00022692"/>
    </source>
</evidence>
<dbReference type="AlphaFoldDB" id="A0A1G5FL32"/>
<reference evidence="18" key="1">
    <citation type="submission" date="2016-10" db="EMBL/GenBank/DDBJ databases">
        <authorList>
            <person name="Varghese N."/>
            <person name="Submissions S."/>
        </authorList>
    </citation>
    <scope>NUCLEOTIDE SEQUENCE [LARGE SCALE GENOMIC DNA]</scope>
    <source>
        <strain evidence="18">XBD2006</strain>
    </source>
</reference>
<keyword evidence="6" id="KW-0808">Transferase</keyword>
<keyword evidence="5" id="KW-0597">Phosphoprotein</keyword>
<evidence type="ECO:0000256" key="9">
    <source>
        <dbReference type="ARBA" id="ARBA00022777"/>
    </source>
</evidence>
<dbReference type="CDD" id="cd06225">
    <property type="entry name" value="HAMP"/>
    <property type="match status" value="1"/>
</dbReference>
<dbReference type="CDD" id="cd00082">
    <property type="entry name" value="HisKA"/>
    <property type="match status" value="1"/>
</dbReference>
<evidence type="ECO:0000313" key="18">
    <source>
        <dbReference type="Proteomes" id="UP000183047"/>
    </source>
</evidence>
<dbReference type="Pfam" id="PF00512">
    <property type="entry name" value="HisKA"/>
    <property type="match status" value="1"/>
</dbReference>
<feature type="transmembrane region" description="Helical" evidence="14">
    <location>
        <begin position="174"/>
        <end position="197"/>
    </location>
</feature>
<evidence type="ECO:0000259" key="15">
    <source>
        <dbReference type="PROSITE" id="PS50109"/>
    </source>
</evidence>
<keyword evidence="10" id="KW-0067">ATP-binding</keyword>
<evidence type="ECO:0000256" key="6">
    <source>
        <dbReference type="ARBA" id="ARBA00022679"/>
    </source>
</evidence>
<evidence type="ECO:0000259" key="16">
    <source>
        <dbReference type="PROSITE" id="PS50885"/>
    </source>
</evidence>
<dbReference type="Gene3D" id="6.10.340.10">
    <property type="match status" value="1"/>
</dbReference>
<dbReference type="Pfam" id="PF00672">
    <property type="entry name" value="HAMP"/>
    <property type="match status" value="1"/>
</dbReference>
<evidence type="ECO:0000256" key="10">
    <source>
        <dbReference type="ARBA" id="ARBA00022840"/>
    </source>
</evidence>
<dbReference type="SMART" id="SM00387">
    <property type="entry name" value="HATPase_c"/>
    <property type="match status" value="1"/>
</dbReference>
<dbReference type="SMART" id="SM00388">
    <property type="entry name" value="HisKA"/>
    <property type="match status" value="1"/>
</dbReference>
<dbReference type="Pfam" id="PF02518">
    <property type="entry name" value="HATPase_c"/>
    <property type="match status" value="1"/>
</dbReference>
<dbReference type="RefSeq" id="WP_074462892.1">
    <property type="nucleotide sequence ID" value="NZ_FMUR01000015.1"/>
</dbReference>
<gene>
    <name evidence="17" type="ORF">SAMN02910451_02428</name>
</gene>
<evidence type="ECO:0000256" key="3">
    <source>
        <dbReference type="ARBA" id="ARBA00012438"/>
    </source>
</evidence>
<evidence type="ECO:0000256" key="11">
    <source>
        <dbReference type="ARBA" id="ARBA00022989"/>
    </source>
</evidence>
<dbReference type="PANTHER" id="PTHR45528">
    <property type="entry name" value="SENSOR HISTIDINE KINASE CPXA"/>
    <property type="match status" value="1"/>
</dbReference>
<evidence type="ECO:0000256" key="4">
    <source>
        <dbReference type="ARBA" id="ARBA00022475"/>
    </source>
</evidence>
<dbReference type="CDD" id="cd00075">
    <property type="entry name" value="HATPase"/>
    <property type="match status" value="1"/>
</dbReference>
<dbReference type="Gene3D" id="3.30.565.10">
    <property type="entry name" value="Histidine kinase-like ATPase, C-terminal domain"/>
    <property type="match status" value="1"/>
</dbReference>
<dbReference type="SUPFAM" id="SSF55874">
    <property type="entry name" value="ATPase domain of HSP90 chaperone/DNA topoisomerase II/histidine kinase"/>
    <property type="match status" value="1"/>
</dbReference>
<evidence type="ECO:0000256" key="2">
    <source>
        <dbReference type="ARBA" id="ARBA00004651"/>
    </source>
</evidence>
<evidence type="ECO:0000256" key="13">
    <source>
        <dbReference type="ARBA" id="ARBA00023136"/>
    </source>
</evidence>
<dbReference type="InterPro" id="IPR005467">
    <property type="entry name" value="His_kinase_dom"/>
</dbReference>
<dbReference type="EMBL" id="FMUR01000015">
    <property type="protein sequence ID" value="SCY39298.1"/>
    <property type="molecule type" value="Genomic_DNA"/>
</dbReference>
<comment type="catalytic activity">
    <reaction evidence="1">
        <text>ATP + protein L-histidine = ADP + protein N-phospho-L-histidine.</text>
        <dbReference type="EC" id="2.7.13.3"/>
    </reaction>
</comment>
<keyword evidence="7 14" id="KW-0812">Transmembrane</keyword>
<dbReference type="PANTHER" id="PTHR45528:SF1">
    <property type="entry name" value="SENSOR HISTIDINE KINASE CPXA"/>
    <property type="match status" value="1"/>
</dbReference>
<keyword evidence="18" id="KW-1185">Reference proteome</keyword>
<dbReference type="GO" id="GO:0005524">
    <property type="term" value="F:ATP binding"/>
    <property type="evidence" value="ECO:0007669"/>
    <property type="project" value="UniProtKB-KW"/>
</dbReference>
<dbReference type="Gene3D" id="1.10.287.130">
    <property type="match status" value="1"/>
</dbReference>
<dbReference type="FunFam" id="1.10.287.130:FF:000001">
    <property type="entry name" value="Two-component sensor histidine kinase"/>
    <property type="match status" value="1"/>
</dbReference>
<evidence type="ECO:0000256" key="5">
    <source>
        <dbReference type="ARBA" id="ARBA00022553"/>
    </source>
</evidence>
<dbReference type="PRINTS" id="PR00344">
    <property type="entry name" value="BCTRLSENSOR"/>
</dbReference>
<keyword evidence="12" id="KW-0902">Two-component regulatory system</keyword>
<keyword evidence="4" id="KW-1003">Cell membrane</keyword>
<dbReference type="InterPro" id="IPR036890">
    <property type="entry name" value="HATPase_C_sf"/>
</dbReference>
<dbReference type="PROSITE" id="PS50109">
    <property type="entry name" value="HIS_KIN"/>
    <property type="match status" value="1"/>
</dbReference>
<evidence type="ECO:0000256" key="8">
    <source>
        <dbReference type="ARBA" id="ARBA00022741"/>
    </source>
</evidence>
<feature type="domain" description="Histidine kinase" evidence="15">
    <location>
        <begin position="268"/>
        <end position="490"/>
    </location>
</feature>
<name>A0A1G5FL32_9FIRM</name>
<dbReference type="InterPro" id="IPR004358">
    <property type="entry name" value="Sig_transdc_His_kin-like_C"/>
</dbReference>
<feature type="domain" description="HAMP" evidence="16">
    <location>
        <begin position="199"/>
        <end position="253"/>
    </location>
</feature>
<comment type="subcellular location">
    <subcellularLocation>
        <location evidence="2">Cell membrane</location>
        <topology evidence="2">Multi-pass membrane protein</topology>
    </subcellularLocation>
</comment>